<feature type="compositionally biased region" description="Low complexity" evidence="2">
    <location>
        <begin position="618"/>
        <end position="634"/>
    </location>
</feature>
<dbReference type="Proteomes" id="UP000663829">
    <property type="component" value="Unassembled WGS sequence"/>
</dbReference>
<dbReference type="InterPro" id="IPR040040">
    <property type="entry name" value="ATG11"/>
</dbReference>
<dbReference type="GO" id="GO:1990316">
    <property type="term" value="C:Atg1/ULK1 kinase complex"/>
    <property type="evidence" value="ECO:0007669"/>
    <property type="project" value="TreeGrafter"/>
</dbReference>
<dbReference type="GO" id="GO:0061709">
    <property type="term" value="P:reticulophagy"/>
    <property type="evidence" value="ECO:0007669"/>
    <property type="project" value="TreeGrafter"/>
</dbReference>
<evidence type="ECO:0000313" key="3">
    <source>
        <dbReference type="EMBL" id="CAF0745641.1"/>
    </source>
</evidence>
<dbReference type="GO" id="GO:0060090">
    <property type="term" value="F:molecular adaptor activity"/>
    <property type="evidence" value="ECO:0007669"/>
    <property type="project" value="TreeGrafter"/>
</dbReference>
<dbReference type="GO" id="GO:0034045">
    <property type="term" value="C:phagophore assembly site membrane"/>
    <property type="evidence" value="ECO:0007669"/>
    <property type="project" value="TreeGrafter"/>
</dbReference>
<feature type="compositionally biased region" description="Polar residues" evidence="2">
    <location>
        <begin position="255"/>
        <end position="265"/>
    </location>
</feature>
<evidence type="ECO:0000313" key="6">
    <source>
        <dbReference type="EMBL" id="CAF3648747.1"/>
    </source>
</evidence>
<feature type="compositionally biased region" description="Low complexity" evidence="2">
    <location>
        <begin position="230"/>
        <end position="254"/>
    </location>
</feature>
<protein>
    <recommendedName>
        <fullName evidence="8">RB1-inducible coiled-coil protein 1</fullName>
    </recommendedName>
</protein>
<comment type="caution">
    <text evidence="4">The sequence shown here is derived from an EMBL/GenBank/DDBJ whole genome shotgun (WGS) entry which is preliminary data.</text>
</comment>
<name>A0A813WX05_9BILA</name>
<feature type="coiled-coil region" evidence="1">
    <location>
        <begin position="1049"/>
        <end position="1076"/>
    </location>
</feature>
<dbReference type="GO" id="GO:0019901">
    <property type="term" value="F:protein kinase binding"/>
    <property type="evidence" value="ECO:0007669"/>
    <property type="project" value="TreeGrafter"/>
</dbReference>
<dbReference type="EMBL" id="CAJOBC010001021">
    <property type="protein sequence ID" value="CAF3648747.1"/>
    <property type="molecule type" value="Genomic_DNA"/>
</dbReference>
<dbReference type="GO" id="GO:0000045">
    <property type="term" value="P:autophagosome assembly"/>
    <property type="evidence" value="ECO:0007669"/>
    <property type="project" value="InterPro"/>
</dbReference>
<keyword evidence="7" id="KW-1185">Reference proteome</keyword>
<evidence type="ECO:0000313" key="5">
    <source>
        <dbReference type="EMBL" id="CAF3523572.1"/>
    </source>
</evidence>
<proteinExistence type="predicted"/>
<dbReference type="OrthoDB" id="447953at2759"/>
<feature type="compositionally biased region" description="Polar residues" evidence="2">
    <location>
        <begin position="702"/>
        <end position="722"/>
    </location>
</feature>
<gene>
    <name evidence="4" type="ORF">GPM918_LOCUS6591</name>
    <name evidence="3" type="ORF">OVA965_LOCUS1703</name>
    <name evidence="6" type="ORF">SRO942_LOCUS6591</name>
    <name evidence="5" type="ORF">TMI583_LOCUS1703</name>
</gene>
<dbReference type="PANTHER" id="PTHR13222">
    <property type="entry name" value="RB1-INDUCIBLE COILED-COIL"/>
    <property type="match status" value="1"/>
</dbReference>
<dbReference type="EMBL" id="CAJOBA010000331">
    <property type="protein sequence ID" value="CAF3523572.1"/>
    <property type="molecule type" value="Genomic_DNA"/>
</dbReference>
<sequence length="1460" mass="166683">MLYVFRVDIGDTYTFETDLAFKDVKTLKSTIEHNYGISKSKQILLISGGELLDDDVVQVCMKTCAGTEENPIYLLDKSHLERSQPLQIRWTTDIPTIDNQTLEHWLNMTPSYETVIERANTAQSFNNYANQIVQRCVRFVREQHQQYQGWMAVIANVEDTLSSFLLNRDSFLRLYKQYLIDRPSYEELLKSIPHTIDLLQKLSLPTKLIEQMRLDHLQSSTASHSNIQQTMTSTASSSSITSSVSETSTNSLPSPSHTHQQSFTTLLGGDGHGRQHQQVFLSLYEWITAQLANMKLPDIVNGCVSACTEELGNIINNDINILASKISSNDLKHMSGIEERFSFLQTEVEQAISYGREQKDCAEYMVNQRQTLSTNIRNQRDMTLVKDISRIHRENLMGIAKRHTKLIDIEKKISKSKQDIIKQLHLRFKNIMFLQRQLVDYDAKISLYIHKLQRLKKMTQFLKQLRQSPYIYFTFLFECLRRKEYSNIFNQFSQTLAKESKIVYNDELSRREQFLKQYDNHFLFNLFPGLKVIPSFFIKEPVHLLDTTIPNFSSQELERVFDAIPEIKENSTIAYANDSSIDLSNIIECIKLFTERESSPLITTSTNGTALITTIIPSTSSSNSRSMARSPSSSDLENDSTPIHTPITSKSVIDENTVITNNETCTCPTLSNNSKNTAEFVHDINKDDRSFEYNKTLDRQNNDTTADAENGSTVLSSKSEYTPEQLKSEEDEQQLIDESNNTLGDDYIQCSLDTVYCSTEMKNEDDVRIPSTTLNTNDSAVQTESLDIYSIQSLKQLKTLVHSLHTTHEQLKIDCDQDKSNYLDFIQKFRHLFDHTIVKFIQNIQEKVDKQEELNEQLKQELLTQTTDNETLKIQYDVCDQSKVELKEKYDQLQIDYDEYKKQSDNETHQIVRALNSDFEFELERIRTEHELTKTELTFQNEKYDKLINEMNSEQTRENVIQTSIQTDTIEVNDKETMVEIKSKIFDNIETQTVQIMNDDKELQTSFTEQQNKVQDEHKQSIVPLPSTSMKEQQIQFNQAIQRAVQNATIQKTNQINELENNLEEKRLKIRKLKECIRKLKNFYTFSTSQTNLHTNLTPMVGSPPSAVAGLSSTPTDASDGEDDESANDDNLFDRNVRAKRTTIITAKERLISIDENDGRQTEEEMDENLDEQGDKLRHAFMSRSEPINMPSTFIQQSVMSSGLAVQTSSPSSASDLQRKSSPTFAGLTTSLAVTPTSSTTVTNFIESFASSLKTSPVEYQGTYELYTPFAASPGTSLPPTGTTPNTTSLYGINIAAESCLKEKFSKVLESTSSVTLASPSVPTAPSLISFYTVNRSDKVIVYYEQKYQQYIIYTLLPTLHFVHSDCYELLQINKIVPQIQEAAAATTTTEDTDTLVNSSITLTSTLAPSCQPILGQVTDKEYCQAKKINNRFNVPLGTKFYRVRVKPWKPGQQNIKMDS</sequence>
<dbReference type="GO" id="GO:0034517">
    <property type="term" value="P:ribophagy"/>
    <property type="evidence" value="ECO:0007669"/>
    <property type="project" value="TreeGrafter"/>
</dbReference>
<dbReference type="EMBL" id="CAJNOQ010001021">
    <property type="protein sequence ID" value="CAF0861093.1"/>
    <property type="molecule type" value="Genomic_DNA"/>
</dbReference>
<dbReference type="CDD" id="cd17060">
    <property type="entry name" value="Ubl_RB1CC1"/>
    <property type="match status" value="1"/>
</dbReference>
<feature type="region of interest" description="Disordered" evidence="2">
    <location>
        <begin position="616"/>
        <end position="650"/>
    </location>
</feature>
<dbReference type="PANTHER" id="PTHR13222:SF1">
    <property type="entry name" value="RB1-INDUCIBLE COILED-COIL PROTEIN 1"/>
    <property type="match status" value="1"/>
</dbReference>
<evidence type="ECO:0000256" key="2">
    <source>
        <dbReference type="SAM" id="MobiDB-lite"/>
    </source>
</evidence>
<evidence type="ECO:0000256" key="1">
    <source>
        <dbReference type="SAM" id="Coils"/>
    </source>
</evidence>
<feature type="coiled-coil region" evidence="1">
    <location>
        <begin position="837"/>
        <end position="910"/>
    </location>
</feature>
<dbReference type="GO" id="GO:0034727">
    <property type="term" value="P:piecemeal microautophagy of the nucleus"/>
    <property type="evidence" value="ECO:0007669"/>
    <property type="project" value="TreeGrafter"/>
</dbReference>
<dbReference type="EMBL" id="CAJNOK010000331">
    <property type="protein sequence ID" value="CAF0745641.1"/>
    <property type="molecule type" value="Genomic_DNA"/>
</dbReference>
<accession>A0A813WX05</accession>
<evidence type="ECO:0008006" key="8">
    <source>
        <dbReference type="Google" id="ProtNLM"/>
    </source>
</evidence>
<dbReference type="Proteomes" id="UP000682733">
    <property type="component" value="Unassembled WGS sequence"/>
</dbReference>
<dbReference type="GO" id="GO:0061723">
    <property type="term" value="P:glycophagy"/>
    <property type="evidence" value="ECO:0007669"/>
    <property type="project" value="TreeGrafter"/>
</dbReference>
<organism evidence="4 7">
    <name type="scientific">Didymodactylos carnosus</name>
    <dbReference type="NCBI Taxonomy" id="1234261"/>
    <lineage>
        <taxon>Eukaryota</taxon>
        <taxon>Metazoa</taxon>
        <taxon>Spiralia</taxon>
        <taxon>Gnathifera</taxon>
        <taxon>Rotifera</taxon>
        <taxon>Eurotatoria</taxon>
        <taxon>Bdelloidea</taxon>
        <taxon>Philodinida</taxon>
        <taxon>Philodinidae</taxon>
        <taxon>Didymodactylos</taxon>
    </lineage>
</organism>
<feature type="compositionally biased region" description="Polar residues" evidence="2">
    <location>
        <begin position="220"/>
        <end position="229"/>
    </location>
</feature>
<feature type="compositionally biased region" description="Polar residues" evidence="2">
    <location>
        <begin position="639"/>
        <end position="650"/>
    </location>
</feature>
<keyword evidence="1" id="KW-0175">Coiled coil</keyword>
<dbReference type="GO" id="GO:0000422">
    <property type="term" value="P:autophagy of mitochondrion"/>
    <property type="evidence" value="ECO:0007669"/>
    <property type="project" value="TreeGrafter"/>
</dbReference>
<dbReference type="Proteomes" id="UP000677228">
    <property type="component" value="Unassembled WGS sequence"/>
</dbReference>
<reference evidence="4" key="1">
    <citation type="submission" date="2021-02" db="EMBL/GenBank/DDBJ databases">
        <authorList>
            <person name="Nowell W R."/>
        </authorList>
    </citation>
    <scope>NUCLEOTIDE SEQUENCE</scope>
</reference>
<dbReference type="Proteomes" id="UP000681722">
    <property type="component" value="Unassembled WGS sequence"/>
</dbReference>
<evidence type="ECO:0000313" key="7">
    <source>
        <dbReference type="Proteomes" id="UP000663829"/>
    </source>
</evidence>
<feature type="compositionally biased region" description="Acidic residues" evidence="2">
    <location>
        <begin position="1119"/>
        <end position="1128"/>
    </location>
</feature>
<feature type="region of interest" description="Disordered" evidence="2">
    <location>
        <begin position="698"/>
        <end position="731"/>
    </location>
</feature>
<evidence type="ECO:0000313" key="4">
    <source>
        <dbReference type="EMBL" id="CAF0861093.1"/>
    </source>
</evidence>
<feature type="region of interest" description="Disordered" evidence="2">
    <location>
        <begin position="1100"/>
        <end position="1133"/>
    </location>
</feature>
<feature type="region of interest" description="Disordered" evidence="2">
    <location>
        <begin position="220"/>
        <end position="268"/>
    </location>
</feature>